<dbReference type="OrthoDB" id="6020543at2759"/>
<dbReference type="Pfam" id="PF00704">
    <property type="entry name" value="Glyco_hydro_18"/>
    <property type="match status" value="1"/>
</dbReference>
<dbReference type="GO" id="GO:0004568">
    <property type="term" value="F:chitinase activity"/>
    <property type="evidence" value="ECO:0007669"/>
    <property type="project" value="TreeGrafter"/>
</dbReference>
<keyword evidence="3" id="KW-0732">Signal</keyword>
<dbReference type="InterPro" id="IPR017853">
    <property type="entry name" value="GH"/>
</dbReference>
<dbReference type="Gene3D" id="3.20.20.80">
    <property type="entry name" value="Glycosidases"/>
    <property type="match status" value="1"/>
</dbReference>
<name>A0A8H7RL23_9FUNG</name>
<comment type="caution">
    <text evidence="5">The sequence shown here is derived from an EMBL/GenBank/DDBJ whole genome shotgun (WGS) entry which is preliminary data.</text>
</comment>
<dbReference type="InterPro" id="IPR001223">
    <property type="entry name" value="Glyco_hydro18_cat"/>
</dbReference>
<evidence type="ECO:0000259" key="4">
    <source>
        <dbReference type="PROSITE" id="PS51910"/>
    </source>
</evidence>
<dbReference type="Proteomes" id="UP000603453">
    <property type="component" value="Unassembled WGS sequence"/>
</dbReference>
<sequence>MKSIKWSLFFISTLLLHKATAQSFNDPLTSLNNAIGNDIKNMALEVPSFKADTKNNKIDNMVLYWGQGDFGEKRLSFYCEQEGVSMVILSFVVDFIGGPRKSPVLNLSDNCNNVENCVEAARDIKFCQSKGIKVLMSVGGAAGPYHKQSWDPDLFAWWMWNKFLGGTDKTVARPFGDIILDGVDYDPESVDGIGYDRHIDTLRQLFKTQYPPRQYLITAAPQCPDLDYYPKNAAYNILHPAPKYDSYPDMVFVQFYNNYCAASNHKNKKTTNFNFDVWDQWSQQRTKGRTKIYLGLLGKENHMDTGYVGYEKLTVILDDIRRHKSFGGVMLWDAGYAYANPVPYLRGLTYGQATVKYLQQLTIGPSRTAAAFDSINLAFKNHGVPILVPININSTDVIGPEVPCPGQSFLLLRSVSGRVLAESFGAPPDLVDQHLESLGMDGDDPINPGSRICINPLGDSVTIGFVYNATFSDEPELQDLYQLD</sequence>
<dbReference type="InterPro" id="IPR050542">
    <property type="entry name" value="Glycosyl_Hydrlase18_Chitinase"/>
</dbReference>
<dbReference type="PANTHER" id="PTHR45708:SF49">
    <property type="entry name" value="ENDOCHITINASE"/>
    <property type="match status" value="1"/>
</dbReference>
<keyword evidence="6" id="KW-1185">Reference proteome</keyword>
<keyword evidence="2" id="KW-0326">Glycosidase</keyword>
<proteinExistence type="predicted"/>
<feature type="domain" description="GH18" evidence="4">
    <location>
        <begin position="59"/>
        <end position="355"/>
    </location>
</feature>
<feature type="signal peptide" evidence="3">
    <location>
        <begin position="1"/>
        <end position="21"/>
    </location>
</feature>
<keyword evidence="1" id="KW-0378">Hydrolase</keyword>
<dbReference type="PROSITE" id="PS51910">
    <property type="entry name" value="GH18_2"/>
    <property type="match status" value="1"/>
</dbReference>
<dbReference type="EMBL" id="JAEPRD010000003">
    <property type="protein sequence ID" value="KAG2213464.1"/>
    <property type="molecule type" value="Genomic_DNA"/>
</dbReference>
<organism evidence="5 6">
    <name type="scientific">Mucor saturninus</name>
    <dbReference type="NCBI Taxonomy" id="64648"/>
    <lineage>
        <taxon>Eukaryota</taxon>
        <taxon>Fungi</taxon>
        <taxon>Fungi incertae sedis</taxon>
        <taxon>Mucoromycota</taxon>
        <taxon>Mucoromycotina</taxon>
        <taxon>Mucoromycetes</taxon>
        <taxon>Mucorales</taxon>
        <taxon>Mucorineae</taxon>
        <taxon>Mucoraceae</taxon>
        <taxon>Mucor</taxon>
    </lineage>
</organism>
<evidence type="ECO:0000256" key="2">
    <source>
        <dbReference type="ARBA" id="ARBA00023295"/>
    </source>
</evidence>
<evidence type="ECO:0000256" key="3">
    <source>
        <dbReference type="SAM" id="SignalP"/>
    </source>
</evidence>
<evidence type="ECO:0000313" key="6">
    <source>
        <dbReference type="Proteomes" id="UP000603453"/>
    </source>
</evidence>
<dbReference type="GO" id="GO:0005576">
    <property type="term" value="C:extracellular region"/>
    <property type="evidence" value="ECO:0007669"/>
    <property type="project" value="TreeGrafter"/>
</dbReference>
<evidence type="ECO:0000256" key="1">
    <source>
        <dbReference type="ARBA" id="ARBA00022801"/>
    </source>
</evidence>
<accession>A0A8H7RL23</accession>
<feature type="chain" id="PRO_5034412515" description="GH18 domain-containing protein" evidence="3">
    <location>
        <begin position="22"/>
        <end position="484"/>
    </location>
</feature>
<protein>
    <recommendedName>
        <fullName evidence="4">GH18 domain-containing protein</fullName>
    </recommendedName>
</protein>
<dbReference type="PANTHER" id="PTHR45708">
    <property type="entry name" value="ENDOCHITINASE"/>
    <property type="match status" value="1"/>
</dbReference>
<dbReference type="SUPFAM" id="SSF51445">
    <property type="entry name" value="(Trans)glycosidases"/>
    <property type="match status" value="1"/>
</dbReference>
<gene>
    <name evidence="5" type="ORF">INT47_009138</name>
</gene>
<evidence type="ECO:0000313" key="5">
    <source>
        <dbReference type="EMBL" id="KAG2213464.1"/>
    </source>
</evidence>
<reference evidence="5" key="1">
    <citation type="submission" date="2020-12" db="EMBL/GenBank/DDBJ databases">
        <title>Metabolic potential, ecology and presence of endohyphal bacteria is reflected in genomic diversity of Mucoromycotina.</title>
        <authorList>
            <person name="Muszewska A."/>
            <person name="Okrasinska A."/>
            <person name="Steczkiewicz K."/>
            <person name="Drgas O."/>
            <person name="Orlowska M."/>
            <person name="Perlinska-Lenart U."/>
            <person name="Aleksandrzak-Piekarczyk T."/>
            <person name="Szatraj K."/>
            <person name="Zielenkiewicz U."/>
            <person name="Pilsyk S."/>
            <person name="Malc E."/>
            <person name="Mieczkowski P."/>
            <person name="Kruszewska J.S."/>
            <person name="Biernat P."/>
            <person name="Pawlowska J."/>
        </authorList>
    </citation>
    <scope>NUCLEOTIDE SEQUENCE</scope>
    <source>
        <strain evidence="5">WA0000017839</strain>
    </source>
</reference>
<dbReference type="GO" id="GO:0005975">
    <property type="term" value="P:carbohydrate metabolic process"/>
    <property type="evidence" value="ECO:0007669"/>
    <property type="project" value="InterPro"/>
</dbReference>
<dbReference type="AlphaFoldDB" id="A0A8H7RL23"/>